<proteinExistence type="predicted"/>
<sequence length="155" mass="18348">MLPSYFPFWLLSIAPRTWYRRSYYGNCCVARINPLIRFDRDLMEIDVPNTCSYPYREYIIYIVYKDKGDSSKGNDLSYLQEALKKFRKTLTILDSTIPPTDNIRYRHFKKLDEIRDQLVISDIFVPRLLKSSIQMDGCYRDSLAMATCSFHTPDD</sequence>
<dbReference type="Proteomes" id="UP001607303">
    <property type="component" value="Unassembled WGS sequence"/>
</dbReference>
<comment type="caution">
    <text evidence="1">The sequence shown here is derived from an EMBL/GenBank/DDBJ whole genome shotgun (WGS) entry which is preliminary data.</text>
</comment>
<organism evidence="1 2">
    <name type="scientific">Vespula maculifrons</name>
    <name type="common">Eastern yellow jacket</name>
    <name type="synonym">Wasp</name>
    <dbReference type="NCBI Taxonomy" id="7453"/>
    <lineage>
        <taxon>Eukaryota</taxon>
        <taxon>Metazoa</taxon>
        <taxon>Ecdysozoa</taxon>
        <taxon>Arthropoda</taxon>
        <taxon>Hexapoda</taxon>
        <taxon>Insecta</taxon>
        <taxon>Pterygota</taxon>
        <taxon>Neoptera</taxon>
        <taxon>Endopterygota</taxon>
        <taxon>Hymenoptera</taxon>
        <taxon>Apocrita</taxon>
        <taxon>Aculeata</taxon>
        <taxon>Vespoidea</taxon>
        <taxon>Vespidae</taxon>
        <taxon>Vespinae</taxon>
        <taxon>Vespula</taxon>
    </lineage>
</organism>
<dbReference type="EMBL" id="JAYRBN010000117">
    <property type="protein sequence ID" value="KAL2719960.1"/>
    <property type="molecule type" value="Genomic_DNA"/>
</dbReference>
<gene>
    <name evidence="1" type="ORF">V1477_021107</name>
</gene>
<reference evidence="1 2" key="1">
    <citation type="journal article" date="2024" name="Ann. Entomol. Soc. Am.">
        <title>Genomic analyses of the southern and eastern yellowjacket wasps (Hymenoptera: Vespidae) reveal evolutionary signatures of social life.</title>
        <authorList>
            <person name="Catto M.A."/>
            <person name="Caine P.B."/>
            <person name="Orr S.E."/>
            <person name="Hunt B.G."/>
            <person name="Goodisman M.A.D."/>
        </authorList>
    </citation>
    <scope>NUCLEOTIDE SEQUENCE [LARGE SCALE GENOMIC DNA]</scope>
    <source>
        <strain evidence="1">232</strain>
        <tissue evidence="1">Head and thorax</tissue>
    </source>
</reference>
<accession>A0ABD2AJV1</accession>
<keyword evidence="2" id="KW-1185">Reference proteome</keyword>
<protein>
    <submittedName>
        <fullName evidence="1">Uncharacterized protein</fullName>
    </submittedName>
</protein>
<name>A0ABD2AJV1_VESMC</name>
<dbReference type="AlphaFoldDB" id="A0ABD2AJV1"/>
<evidence type="ECO:0000313" key="2">
    <source>
        <dbReference type="Proteomes" id="UP001607303"/>
    </source>
</evidence>
<evidence type="ECO:0000313" key="1">
    <source>
        <dbReference type="EMBL" id="KAL2719960.1"/>
    </source>
</evidence>